<protein>
    <submittedName>
        <fullName evidence="2">Uncharacterized protein</fullName>
    </submittedName>
</protein>
<dbReference type="EMBL" id="JTJC03000001">
    <property type="protein sequence ID" value="NHC34297.1"/>
    <property type="molecule type" value="Genomic_DNA"/>
</dbReference>
<keyword evidence="3" id="KW-1185">Reference proteome</keyword>
<dbReference type="Proteomes" id="UP000031532">
    <property type="component" value="Unassembled WGS sequence"/>
</dbReference>
<evidence type="ECO:0000313" key="3">
    <source>
        <dbReference type="Proteomes" id="UP000031532"/>
    </source>
</evidence>
<evidence type="ECO:0000313" key="2">
    <source>
        <dbReference type="EMBL" id="NHC34297.1"/>
    </source>
</evidence>
<sequence length="138" mass="15160">MNETDFSPLEKAIAKKIDQTKSKATQPGYLRQLVAKLHLRIEAALARGCEYDDLAKSIAESGVKISAATLKQYHTEYRRQLEKEVGDNSDSSDSTLPPAVPVPATRKPEVAIKDANTQPAAVLPKIKQEAAERLFSNK</sequence>
<reference evidence="2 3" key="1">
    <citation type="journal article" date="2015" name="Genome Announc.">
        <title>Draft Genome Sequence of the Terrestrial Cyanobacterium Scytonema millei VB511283, Isolated from Eastern India.</title>
        <authorList>
            <person name="Sen D."/>
            <person name="Chandrababunaidu M.M."/>
            <person name="Singh D."/>
            <person name="Sanghi N."/>
            <person name="Ghorai A."/>
            <person name="Mishra G.P."/>
            <person name="Madduluri M."/>
            <person name="Adhikary S.P."/>
            <person name="Tripathy S."/>
        </authorList>
    </citation>
    <scope>NUCLEOTIDE SEQUENCE [LARGE SCALE GENOMIC DNA]</scope>
    <source>
        <strain evidence="2 3">VB511283</strain>
    </source>
</reference>
<gene>
    <name evidence="2" type="ORF">QH73_0006430</name>
</gene>
<proteinExistence type="predicted"/>
<organism evidence="2 3">
    <name type="scientific">Scytonema millei VB511283</name>
    <dbReference type="NCBI Taxonomy" id="1245923"/>
    <lineage>
        <taxon>Bacteria</taxon>
        <taxon>Bacillati</taxon>
        <taxon>Cyanobacteriota</taxon>
        <taxon>Cyanophyceae</taxon>
        <taxon>Nostocales</taxon>
        <taxon>Scytonemataceae</taxon>
        <taxon>Scytonema</taxon>
    </lineage>
</organism>
<dbReference type="AlphaFoldDB" id="A0A9X5E3B3"/>
<evidence type="ECO:0000256" key="1">
    <source>
        <dbReference type="SAM" id="MobiDB-lite"/>
    </source>
</evidence>
<accession>A0A9X5E3B3</accession>
<name>A0A9X5E3B3_9CYAN</name>
<feature type="region of interest" description="Disordered" evidence="1">
    <location>
        <begin position="81"/>
        <end position="118"/>
    </location>
</feature>
<dbReference type="OrthoDB" id="488922at2"/>
<comment type="caution">
    <text evidence="2">The sequence shown here is derived from an EMBL/GenBank/DDBJ whole genome shotgun (WGS) entry which is preliminary data.</text>
</comment>